<feature type="transmembrane region" description="Helical" evidence="6">
    <location>
        <begin position="215"/>
        <end position="242"/>
    </location>
</feature>
<gene>
    <name evidence="9" type="ORF">GCM10023213_05240</name>
</gene>
<dbReference type="Gene3D" id="3.30.70.100">
    <property type="match status" value="1"/>
</dbReference>
<evidence type="ECO:0000256" key="2">
    <source>
        <dbReference type="ARBA" id="ARBA00022692"/>
    </source>
</evidence>
<dbReference type="Proteomes" id="UP001499852">
    <property type="component" value="Unassembled WGS sequence"/>
</dbReference>
<evidence type="ECO:0008006" key="11">
    <source>
        <dbReference type="Google" id="ProtNLM"/>
    </source>
</evidence>
<dbReference type="SUPFAM" id="SSF55008">
    <property type="entry name" value="HMA, heavy metal-associated domain"/>
    <property type="match status" value="1"/>
</dbReference>
<comment type="caution">
    <text evidence="9">The sequence shown here is derived from an EMBL/GenBank/DDBJ whole genome shotgun (WGS) entry which is preliminary data.</text>
</comment>
<proteinExistence type="predicted"/>
<dbReference type="InterPro" id="IPR009908">
    <property type="entry name" value="Methylamine_util_MauE"/>
</dbReference>
<feature type="domain" description="Methylamine utilisation protein MauE" evidence="8">
    <location>
        <begin position="116"/>
        <end position="241"/>
    </location>
</feature>
<evidence type="ECO:0000313" key="10">
    <source>
        <dbReference type="Proteomes" id="UP001499852"/>
    </source>
</evidence>
<sequence length="244" mass="26293">MNLPQTFPLVGLSCGSCVAKITTRLQQHPDIAEVTVTLDPSEARIRTSTALSDADMNAWLAPLDNGRYHVVETSMDAAPPALPQKNAQTYRPLIILLAYLLAIIAASAWAQGSFHLGEAMRLFMGGFFIAFSFFKLLDLRGFADAYRSYDLVAKAIPAYGFVYPFIELGLGLAYLANVQPTVVNAVTALVMAVSLLGVLQAVLSKKTIRCACLGTVFNLPMSTVTIIEDGLMVLMAIAALLLPH</sequence>
<dbReference type="Pfam" id="PF07291">
    <property type="entry name" value="MauE"/>
    <property type="match status" value="1"/>
</dbReference>
<evidence type="ECO:0000256" key="3">
    <source>
        <dbReference type="ARBA" id="ARBA00022723"/>
    </source>
</evidence>
<dbReference type="InterPro" id="IPR017969">
    <property type="entry name" value="Heavy-metal-associated_CS"/>
</dbReference>
<dbReference type="PROSITE" id="PS01047">
    <property type="entry name" value="HMA_1"/>
    <property type="match status" value="1"/>
</dbReference>
<keyword evidence="10" id="KW-1185">Reference proteome</keyword>
<evidence type="ECO:0000256" key="1">
    <source>
        <dbReference type="ARBA" id="ARBA00004141"/>
    </source>
</evidence>
<evidence type="ECO:0000259" key="7">
    <source>
        <dbReference type="Pfam" id="PF00403"/>
    </source>
</evidence>
<evidence type="ECO:0000256" key="5">
    <source>
        <dbReference type="ARBA" id="ARBA00023136"/>
    </source>
</evidence>
<feature type="domain" description="HMA" evidence="7">
    <location>
        <begin position="9"/>
        <end position="50"/>
    </location>
</feature>
<evidence type="ECO:0000259" key="8">
    <source>
        <dbReference type="Pfam" id="PF07291"/>
    </source>
</evidence>
<dbReference type="InterPro" id="IPR006121">
    <property type="entry name" value="HMA_dom"/>
</dbReference>
<comment type="subcellular location">
    <subcellularLocation>
        <location evidence="1">Membrane</location>
        <topology evidence="1">Multi-pass membrane protein</topology>
    </subcellularLocation>
</comment>
<reference evidence="10" key="1">
    <citation type="journal article" date="2019" name="Int. J. Syst. Evol. Microbiol.">
        <title>The Global Catalogue of Microorganisms (GCM) 10K type strain sequencing project: providing services to taxonomists for standard genome sequencing and annotation.</title>
        <authorList>
            <consortium name="The Broad Institute Genomics Platform"/>
            <consortium name="The Broad Institute Genome Sequencing Center for Infectious Disease"/>
            <person name="Wu L."/>
            <person name="Ma J."/>
        </authorList>
    </citation>
    <scope>NUCLEOTIDE SEQUENCE [LARGE SCALE GENOMIC DNA]</scope>
    <source>
        <strain evidence="10">JCM 18053</strain>
    </source>
</reference>
<dbReference type="InterPro" id="IPR036163">
    <property type="entry name" value="HMA_dom_sf"/>
</dbReference>
<keyword evidence="2 6" id="KW-0812">Transmembrane</keyword>
<name>A0ABP9NTS8_9BACT</name>
<feature type="transmembrane region" description="Helical" evidence="6">
    <location>
        <begin position="182"/>
        <end position="203"/>
    </location>
</feature>
<feature type="transmembrane region" description="Helical" evidence="6">
    <location>
        <begin position="93"/>
        <end position="110"/>
    </location>
</feature>
<dbReference type="RefSeq" id="WP_345734823.1">
    <property type="nucleotide sequence ID" value="NZ_BAABIA010000001.1"/>
</dbReference>
<evidence type="ECO:0000256" key="4">
    <source>
        <dbReference type="ARBA" id="ARBA00022989"/>
    </source>
</evidence>
<feature type="transmembrane region" description="Helical" evidence="6">
    <location>
        <begin position="151"/>
        <end position="176"/>
    </location>
</feature>
<keyword evidence="3" id="KW-0479">Metal-binding</keyword>
<keyword evidence="5 6" id="KW-0472">Membrane</keyword>
<keyword evidence="4 6" id="KW-1133">Transmembrane helix</keyword>
<organism evidence="9 10">
    <name type="scientific">Prosthecobacter algae</name>
    <dbReference type="NCBI Taxonomy" id="1144682"/>
    <lineage>
        <taxon>Bacteria</taxon>
        <taxon>Pseudomonadati</taxon>
        <taxon>Verrucomicrobiota</taxon>
        <taxon>Verrucomicrobiia</taxon>
        <taxon>Verrucomicrobiales</taxon>
        <taxon>Verrucomicrobiaceae</taxon>
        <taxon>Prosthecobacter</taxon>
    </lineage>
</organism>
<evidence type="ECO:0000313" key="9">
    <source>
        <dbReference type="EMBL" id="GAA5134119.1"/>
    </source>
</evidence>
<dbReference type="EMBL" id="BAABIA010000001">
    <property type="protein sequence ID" value="GAA5134119.1"/>
    <property type="molecule type" value="Genomic_DNA"/>
</dbReference>
<feature type="transmembrane region" description="Helical" evidence="6">
    <location>
        <begin position="122"/>
        <end position="139"/>
    </location>
</feature>
<dbReference type="Pfam" id="PF00403">
    <property type="entry name" value="HMA"/>
    <property type="match status" value="1"/>
</dbReference>
<dbReference type="CDD" id="cd00371">
    <property type="entry name" value="HMA"/>
    <property type="match status" value="1"/>
</dbReference>
<protein>
    <recommendedName>
        <fullName evidence="11">Copper chaperone CopZ</fullName>
    </recommendedName>
</protein>
<accession>A0ABP9NTS8</accession>
<evidence type="ECO:0000256" key="6">
    <source>
        <dbReference type="SAM" id="Phobius"/>
    </source>
</evidence>